<dbReference type="RefSeq" id="WP_150376955.1">
    <property type="nucleotide sequence ID" value="NZ_CP044067.1"/>
</dbReference>
<dbReference type="Pfam" id="PF08348">
    <property type="entry name" value="PAS_6"/>
    <property type="match status" value="1"/>
</dbReference>
<accession>A0A5P2HDB1</accession>
<dbReference type="Pfam" id="PF13309">
    <property type="entry name" value="HTH_22"/>
    <property type="match status" value="1"/>
</dbReference>
<proteinExistence type="predicted"/>
<evidence type="ECO:0000259" key="1">
    <source>
        <dbReference type="Pfam" id="PF08348"/>
    </source>
</evidence>
<feature type="domain" description="Transcriptional regulator DauR-like HTH" evidence="2">
    <location>
        <begin position="152"/>
        <end position="212"/>
    </location>
</feature>
<evidence type="ECO:0000313" key="4">
    <source>
        <dbReference type="Proteomes" id="UP000322822"/>
    </source>
</evidence>
<dbReference type="InterPro" id="IPR039446">
    <property type="entry name" value="DauR-like"/>
</dbReference>
<feature type="domain" description="YheO-like" evidence="1">
    <location>
        <begin position="17"/>
        <end position="126"/>
    </location>
</feature>
<dbReference type="PANTHER" id="PTHR35568:SF1">
    <property type="entry name" value="TRANSCRIPTIONAL REGULATOR DAUR"/>
    <property type="match status" value="1"/>
</dbReference>
<dbReference type="OrthoDB" id="9796595at2"/>
<gene>
    <name evidence="3" type="ORF">FOB72_30470</name>
</gene>
<name>A0A5P2HDB1_9BURK</name>
<dbReference type="EMBL" id="CP044067">
    <property type="protein sequence ID" value="QET06237.1"/>
    <property type="molecule type" value="Genomic_DNA"/>
</dbReference>
<dbReference type="AlphaFoldDB" id="A0A5P2HDB1"/>
<dbReference type="InterPro" id="IPR013559">
    <property type="entry name" value="YheO"/>
</dbReference>
<dbReference type="PANTHER" id="PTHR35568">
    <property type="entry name" value="TRANSCRIPTIONAL REGULATOR DAUR"/>
    <property type="match status" value="1"/>
</dbReference>
<reference evidence="3 4" key="1">
    <citation type="submission" date="2019-09" db="EMBL/GenBank/DDBJ databases">
        <title>FDA dAtabase for Regulatory Grade micrObial Sequences (FDA-ARGOS): Supporting development and validation of Infectious Disease Dx tests.</title>
        <authorList>
            <person name="Sciortino C."/>
            <person name="Tallon L."/>
            <person name="Sadzewicz L."/>
            <person name="Vavikolanu K."/>
            <person name="Mehta A."/>
            <person name="Aluvathingal J."/>
            <person name="Nadendla S."/>
            <person name="Nandy P."/>
            <person name="Geyer C."/>
            <person name="Yan Y."/>
            <person name="Sichtig H."/>
        </authorList>
    </citation>
    <scope>NUCLEOTIDE SEQUENCE [LARGE SCALE GENOMIC DNA]</scope>
    <source>
        <strain evidence="3 4">FDAARGOS_664</strain>
    </source>
</reference>
<dbReference type="InterPro" id="IPR039445">
    <property type="entry name" value="DauR-like_HTH"/>
</dbReference>
<evidence type="ECO:0000313" key="3">
    <source>
        <dbReference type="EMBL" id="QET06237.1"/>
    </source>
</evidence>
<organism evidence="3 4">
    <name type="scientific">Cupriavidus pauculus</name>
    <dbReference type="NCBI Taxonomy" id="82633"/>
    <lineage>
        <taxon>Bacteria</taxon>
        <taxon>Pseudomonadati</taxon>
        <taxon>Pseudomonadota</taxon>
        <taxon>Betaproteobacteria</taxon>
        <taxon>Burkholderiales</taxon>
        <taxon>Burkholderiaceae</taxon>
        <taxon>Cupriavidus</taxon>
    </lineage>
</organism>
<evidence type="ECO:0000259" key="2">
    <source>
        <dbReference type="Pfam" id="PF13309"/>
    </source>
</evidence>
<sequence>MKSRRTTSRTPEQRAMLEQLERIADGLGQTLAPFCEVVVHDLLAPDQAILAIHNNLSGREVGDPATELGMARIADPDFTQILANYANQFADGRQAKSTSIGIKDSSGRYIAALCLNLDLTLFRGLQSAMNQFMRMDADGPRETLDPAGTDAIRARIDAFAARHATTPRALRTDERRTLLAELRAAGLLDVRRAMETIAAHLGVSRASVYSYAR</sequence>
<protein>
    <submittedName>
        <fullName evidence="3">Transcriptional regulator</fullName>
    </submittedName>
</protein>
<dbReference type="Proteomes" id="UP000322822">
    <property type="component" value="Chromosome 2"/>
</dbReference>